<dbReference type="SUPFAM" id="SSF52058">
    <property type="entry name" value="L domain-like"/>
    <property type="match status" value="1"/>
</dbReference>
<evidence type="ECO:0000313" key="15">
    <source>
        <dbReference type="Proteomes" id="UP000676325"/>
    </source>
</evidence>
<keyword evidence="2" id="KW-0723">Serine/threonine-protein kinase</keyword>
<evidence type="ECO:0000313" key="14">
    <source>
        <dbReference type="EMBL" id="MBR7827395.1"/>
    </source>
</evidence>
<dbReference type="InterPro" id="IPR057263">
    <property type="entry name" value="COR-B"/>
</dbReference>
<dbReference type="SMART" id="SM00364">
    <property type="entry name" value="LRR_BAC"/>
    <property type="match status" value="16"/>
</dbReference>
<name>A0A941EBQ5_9ACTN</name>
<keyword evidence="15" id="KW-1185">Reference proteome</keyword>
<gene>
    <name evidence="14" type="ORF">KDK95_13840</name>
</gene>
<dbReference type="PROSITE" id="PS51424">
    <property type="entry name" value="ROC"/>
    <property type="match status" value="1"/>
</dbReference>
<dbReference type="PRINTS" id="PR00449">
    <property type="entry name" value="RASTRNSFRMNG"/>
</dbReference>
<dbReference type="PROSITE" id="PS51450">
    <property type="entry name" value="LRR"/>
    <property type="match status" value="1"/>
</dbReference>
<dbReference type="Pfam" id="PF23598">
    <property type="entry name" value="LRR_14"/>
    <property type="match status" value="2"/>
</dbReference>
<dbReference type="Proteomes" id="UP000676325">
    <property type="component" value="Unassembled WGS sequence"/>
</dbReference>
<comment type="caution">
    <text evidence="14">The sequence shown here is derived from an EMBL/GenBank/DDBJ whole genome shotgun (WGS) entry which is preliminary data.</text>
</comment>
<keyword evidence="8" id="KW-0067">ATP-binding</keyword>
<dbReference type="Gene3D" id="3.80.10.10">
    <property type="entry name" value="Ribonuclease Inhibitor"/>
    <property type="match status" value="3"/>
</dbReference>
<dbReference type="InterPro" id="IPR032675">
    <property type="entry name" value="LRR_dom_sf"/>
</dbReference>
<keyword evidence="3" id="KW-0433">Leucine-rich repeat</keyword>
<sequence length="1435" mass="162105">MSWGEQEAQRRIARAAQRGEKSLWLKDLGLTELPETILQIKDLRALHAQGNRIERLPRWLLSGQSLLEVLDLTGNSLAGIPDWIGGFRQLRRLRLYGNDFSELPESMTALRRLLVLDIGMTELPAVPDWITQLTELRWLGIGDLLLSELPPSLASLPHLATLDASENRLADLPAWLAELHRLDHLYLSGNRFEQLPEVIARMPQLAVLDVHDCKLHDLPSWLPQLSGLRYLRASLNLLREVDESIGDLANLRRLRIDNNELGSLPESMRKLSRLTELGVSGNDHLRELPDWIGDLGRLKRLHLQRCYLHEFPAWLRGLRRLVELNLDGNPISEIPEWIGELSGLRSLSLTNAKLADLPVRLTELTQLNALYLDANGLRELPGWLGDLRTLTALDVGVCALTGLPDELASLIHLTRLSLYSNSIAELPEWVGALPRLETLYLDNNQLAALPRTLRGRTTLKRITLHHNPMVELPDWLGEHDQLTELGLGAESLLQFPAWLGALTGLRVLYLHSGSASESWSWLGNLRRLRTLYATNCLISSLPPEVGRLRRLRWLMLRDNELGALPDWINDLPWLTQLDADDNLLTALPRSLSGLKRLGYLSFNNNSVVELQASIGQLDSLTSLSASNNAIAWVDPLLTLPSQLTQIFLDRNDIEAVPESVSGLTHLRILHINNNELRSVPDWLLDLPRLSFIEVGGNPLVTPPREIAASGTNAILTFIRDRRKGTAEQWISKLLVVGEGGVGKTSLIKNLIHEPFDPAESTTHGIRIFDYRVAHPERPDVEMQLRTWDFGGQEIYHATHQFFLTDRSLFLLLWNSRFGWEQGRLRYWLDIIAARAPEAPILLVATHSASNERPVDLPVEDLRREYPQIAASTAIDNKTEDGLAALRGLIADCAATLPLMGQRWPTSWLAATQAVDALPAKYVTPLQLWQAMAAAGLRVPQFQRYIAETLHLIGSILFHMDDPELGETVILRPEWVNSYISRVLDSSEVERRHGLLNRSHLDELWSDLDHGMRDHFLRMMAEYDLSYRTESENGSDVALVVERLPWNAPAGYEERWNLVPPGGVRGHEIRMIYQLNTTPPGIPTWFIARSHRFTTDTHWRSGALLAHPDGRHRALIRVDRHRNEVELTVRGPSPATFFAVLNEGLNFTLDRYPGLSIKRMVPCNCATGCTELYEYEDLQRRLERTPPRTEIECRKSGADVYVPRLLLGIPPSDRDEIRSTLDRLARGSVEIGERLNELASDQQRMFLRLQQQIQSGLDTKCPSVFAVTPVRRSRIRGAKYEFSLYCEEPGSWHPLPESAGGVYQVAQSPPWLRKMTPYLRELVVILKHAAPLAGPLLGATAEHLTEHMKSDLELMAQLVDQLPDVDLRGENPAMDQRQPDGPSSRATNEAGFRLLQNWLTEIDPAQRWGGLTRVTTPEGLALYLCADHAAPYRRRR</sequence>
<dbReference type="Gene3D" id="3.30.310.200">
    <property type="match status" value="1"/>
</dbReference>
<evidence type="ECO:0000256" key="11">
    <source>
        <dbReference type="ARBA" id="ARBA00048679"/>
    </source>
</evidence>
<comment type="catalytic activity">
    <reaction evidence="10">
        <text>L-threonyl-[protein] + ATP = O-phospho-L-threonyl-[protein] + ADP + H(+)</text>
        <dbReference type="Rhea" id="RHEA:46608"/>
        <dbReference type="Rhea" id="RHEA-COMP:11060"/>
        <dbReference type="Rhea" id="RHEA-COMP:11605"/>
        <dbReference type="ChEBI" id="CHEBI:15378"/>
        <dbReference type="ChEBI" id="CHEBI:30013"/>
        <dbReference type="ChEBI" id="CHEBI:30616"/>
        <dbReference type="ChEBI" id="CHEBI:61977"/>
        <dbReference type="ChEBI" id="CHEBI:456216"/>
        <dbReference type="EC" id="2.7.11.1"/>
    </reaction>
</comment>
<dbReference type="InterPro" id="IPR050216">
    <property type="entry name" value="LRR_domain-containing"/>
</dbReference>
<evidence type="ECO:0000256" key="5">
    <source>
        <dbReference type="ARBA" id="ARBA00022737"/>
    </source>
</evidence>
<dbReference type="InterPro" id="IPR055414">
    <property type="entry name" value="LRR_R13L4/SHOC2-like"/>
</dbReference>
<evidence type="ECO:0000256" key="8">
    <source>
        <dbReference type="ARBA" id="ARBA00022840"/>
    </source>
</evidence>
<dbReference type="Pfam" id="PF25497">
    <property type="entry name" value="COR-B"/>
    <property type="match status" value="1"/>
</dbReference>
<dbReference type="PANTHER" id="PTHR48051">
    <property type="match status" value="1"/>
</dbReference>
<reference evidence="14" key="1">
    <citation type="submission" date="2021-04" db="EMBL/GenBank/DDBJ databases">
        <title>Genome based classification of Actinospica acidithermotolerans sp. nov., an actinobacterium isolated from an Indonesian hot spring.</title>
        <authorList>
            <person name="Kusuma A.B."/>
            <person name="Putra K.E."/>
            <person name="Nafisah S."/>
            <person name="Loh J."/>
            <person name="Nouioui I."/>
            <person name="Goodfellow M."/>
        </authorList>
    </citation>
    <scope>NUCLEOTIDE SEQUENCE</scope>
    <source>
        <strain evidence="14">MGRD01-02</strain>
    </source>
</reference>
<evidence type="ECO:0000259" key="13">
    <source>
        <dbReference type="PROSITE" id="PS51424"/>
    </source>
</evidence>
<evidence type="ECO:0000256" key="6">
    <source>
        <dbReference type="ARBA" id="ARBA00022741"/>
    </source>
</evidence>
<dbReference type="InterPro" id="IPR003591">
    <property type="entry name" value="Leu-rich_rpt_typical-subtyp"/>
</dbReference>
<dbReference type="Pfam" id="PF16095">
    <property type="entry name" value="COR-A"/>
    <property type="match status" value="1"/>
</dbReference>
<dbReference type="PANTHER" id="PTHR48051:SF1">
    <property type="entry name" value="RAS SUPPRESSOR PROTEIN 1"/>
    <property type="match status" value="1"/>
</dbReference>
<dbReference type="SUPFAM" id="SSF52540">
    <property type="entry name" value="P-loop containing nucleoside triphosphate hydrolases"/>
    <property type="match status" value="1"/>
</dbReference>
<evidence type="ECO:0000256" key="4">
    <source>
        <dbReference type="ARBA" id="ARBA00022679"/>
    </source>
</evidence>
<evidence type="ECO:0000256" key="12">
    <source>
        <dbReference type="SAM" id="MobiDB-lite"/>
    </source>
</evidence>
<proteinExistence type="predicted"/>
<keyword evidence="7" id="KW-0418">Kinase</keyword>
<protein>
    <recommendedName>
        <fullName evidence="1">non-specific serine/threonine protein kinase</fullName>
        <ecNumber evidence="1">2.7.11.1</ecNumber>
    </recommendedName>
</protein>
<evidence type="ECO:0000256" key="2">
    <source>
        <dbReference type="ARBA" id="ARBA00022527"/>
    </source>
</evidence>
<evidence type="ECO:0000256" key="3">
    <source>
        <dbReference type="ARBA" id="ARBA00022614"/>
    </source>
</evidence>
<dbReference type="GO" id="GO:0005524">
    <property type="term" value="F:ATP binding"/>
    <property type="evidence" value="ECO:0007669"/>
    <property type="project" value="UniProtKB-KW"/>
</dbReference>
<organism evidence="14 15">
    <name type="scientific">Actinospica acidithermotolerans</name>
    <dbReference type="NCBI Taxonomy" id="2828514"/>
    <lineage>
        <taxon>Bacteria</taxon>
        <taxon>Bacillati</taxon>
        <taxon>Actinomycetota</taxon>
        <taxon>Actinomycetes</taxon>
        <taxon>Catenulisporales</taxon>
        <taxon>Actinospicaceae</taxon>
        <taxon>Actinospica</taxon>
    </lineage>
</organism>
<accession>A0A941EBQ5</accession>
<keyword evidence="5" id="KW-0677">Repeat</keyword>
<dbReference type="Pfam" id="PF00560">
    <property type="entry name" value="LRR_1"/>
    <property type="match status" value="1"/>
</dbReference>
<dbReference type="InterPro" id="IPR027417">
    <property type="entry name" value="P-loop_NTPase"/>
</dbReference>
<dbReference type="InterPro" id="IPR032171">
    <property type="entry name" value="COR-A"/>
</dbReference>
<evidence type="ECO:0000256" key="9">
    <source>
        <dbReference type="ARBA" id="ARBA00023134"/>
    </source>
</evidence>
<comment type="catalytic activity">
    <reaction evidence="11">
        <text>L-seryl-[protein] + ATP = O-phospho-L-seryl-[protein] + ADP + H(+)</text>
        <dbReference type="Rhea" id="RHEA:17989"/>
        <dbReference type="Rhea" id="RHEA-COMP:9863"/>
        <dbReference type="Rhea" id="RHEA-COMP:11604"/>
        <dbReference type="ChEBI" id="CHEBI:15378"/>
        <dbReference type="ChEBI" id="CHEBI:29999"/>
        <dbReference type="ChEBI" id="CHEBI:30616"/>
        <dbReference type="ChEBI" id="CHEBI:83421"/>
        <dbReference type="ChEBI" id="CHEBI:456216"/>
        <dbReference type="EC" id="2.7.11.1"/>
    </reaction>
</comment>
<dbReference type="GO" id="GO:0004674">
    <property type="term" value="F:protein serine/threonine kinase activity"/>
    <property type="evidence" value="ECO:0007669"/>
    <property type="project" value="UniProtKB-KW"/>
</dbReference>
<feature type="region of interest" description="Disordered" evidence="12">
    <location>
        <begin position="1365"/>
        <end position="1386"/>
    </location>
</feature>
<dbReference type="EMBL" id="JAGSOH010000033">
    <property type="protein sequence ID" value="MBR7827395.1"/>
    <property type="molecule type" value="Genomic_DNA"/>
</dbReference>
<evidence type="ECO:0000256" key="7">
    <source>
        <dbReference type="ARBA" id="ARBA00022777"/>
    </source>
</evidence>
<dbReference type="InterPro" id="IPR001611">
    <property type="entry name" value="Leu-rich_rpt"/>
</dbReference>
<dbReference type="RefSeq" id="WP_212518537.1">
    <property type="nucleotide sequence ID" value="NZ_JAGSOH010000033.1"/>
</dbReference>
<dbReference type="GO" id="GO:0005737">
    <property type="term" value="C:cytoplasm"/>
    <property type="evidence" value="ECO:0007669"/>
    <property type="project" value="TreeGrafter"/>
</dbReference>
<dbReference type="SUPFAM" id="SSF52047">
    <property type="entry name" value="RNI-like"/>
    <property type="match status" value="2"/>
</dbReference>
<dbReference type="Gene3D" id="3.30.70.1390">
    <property type="entry name" value="ROC domain from the Parkinson's disease-associated leucine-rich repeat kinase 2"/>
    <property type="match status" value="1"/>
</dbReference>
<keyword evidence="4" id="KW-0808">Transferase</keyword>
<dbReference type="InterPro" id="IPR020859">
    <property type="entry name" value="ROC"/>
</dbReference>
<dbReference type="Pfam" id="PF08477">
    <property type="entry name" value="Roc"/>
    <property type="match status" value="1"/>
</dbReference>
<evidence type="ECO:0000256" key="1">
    <source>
        <dbReference type="ARBA" id="ARBA00012513"/>
    </source>
</evidence>
<feature type="domain" description="Roc" evidence="13">
    <location>
        <begin position="724"/>
        <end position="896"/>
    </location>
</feature>
<evidence type="ECO:0000256" key="10">
    <source>
        <dbReference type="ARBA" id="ARBA00047899"/>
    </source>
</evidence>
<keyword evidence="9" id="KW-0342">GTP-binding</keyword>
<dbReference type="Pfam" id="PF13855">
    <property type="entry name" value="LRR_8"/>
    <property type="match status" value="2"/>
</dbReference>
<dbReference type="SMART" id="SM00369">
    <property type="entry name" value="LRR_TYP"/>
    <property type="match status" value="17"/>
</dbReference>
<dbReference type="EC" id="2.7.11.1" evidence="1"/>
<dbReference type="Gene3D" id="3.40.50.300">
    <property type="entry name" value="P-loop containing nucleotide triphosphate hydrolases"/>
    <property type="match status" value="1"/>
</dbReference>
<keyword evidence="6" id="KW-0547">Nucleotide-binding</keyword>